<keyword evidence="1" id="KW-0540">Nuclease</keyword>
<keyword evidence="3" id="KW-0378">Hydrolase</keyword>
<organism evidence="4 5">
    <name type="scientific">Companilactobacillus mindensis DSM 14500</name>
    <dbReference type="NCBI Taxonomy" id="1423770"/>
    <lineage>
        <taxon>Bacteria</taxon>
        <taxon>Bacillati</taxon>
        <taxon>Bacillota</taxon>
        <taxon>Bacilli</taxon>
        <taxon>Lactobacillales</taxon>
        <taxon>Lactobacillaceae</taxon>
        <taxon>Companilactobacillus</taxon>
    </lineage>
</organism>
<dbReference type="STRING" id="1423770.FD29_GL001801"/>
<dbReference type="CDD" id="cd22355">
    <property type="entry name" value="Sau3AI_C"/>
    <property type="match status" value="1"/>
</dbReference>
<dbReference type="GO" id="GO:0004519">
    <property type="term" value="F:endonuclease activity"/>
    <property type="evidence" value="ECO:0007669"/>
    <property type="project" value="UniProtKB-KW"/>
</dbReference>
<comment type="caution">
    <text evidence="4">The sequence shown here is derived from an EMBL/GenBank/DDBJ whole genome shotgun (WGS) entry which is preliminary data.</text>
</comment>
<evidence type="ECO:0000313" key="5">
    <source>
        <dbReference type="Proteomes" id="UP000050872"/>
    </source>
</evidence>
<name>A0A0R1QJ69_9LACO</name>
<dbReference type="AlphaFoldDB" id="A0A0R1QJ69"/>
<keyword evidence="5" id="KW-1185">Reference proteome</keyword>
<gene>
    <name evidence="4" type="ORF">FD29_GL001801</name>
</gene>
<dbReference type="Proteomes" id="UP000050872">
    <property type="component" value="Unassembled WGS sequence"/>
</dbReference>
<dbReference type="SUPFAM" id="SSF52980">
    <property type="entry name" value="Restriction endonuclease-like"/>
    <property type="match status" value="1"/>
</dbReference>
<dbReference type="GO" id="GO:0003677">
    <property type="term" value="F:DNA binding"/>
    <property type="evidence" value="ECO:0007669"/>
    <property type="project" value="InterPro"/>
</dbReference>
<evidence type="ECO:0000256" key="3">
    <source>
        <dbReference type="ARBA" id="ARBA00022801"/>
    </source>
</evidence>
<dbReference type="GO" id="GO:0016787">
    <property type="term" value="F:hydrolase activity"/>
    <property type="evidence" value="ECO:0007669"/>
    <property type="project" value="UniProtKB-KW"/>
</dbReference>
<proteinExistence type="predicted"/>
<dbReference type="Gene3D" id="3.40.600.10">
    <property type="entry name" value="DNA mismatch repair MutH/Restriction endonuclease, type II"/>
    <property type="match status" value="1"/>
</dbReference>
<evidence type="ECO:0000313" key="4">
    <source>
        <dbReference type="EMBL" id="KRL44831.1"/>
    </source>
</evidence>
<dbReference type="PATRIC" id="fig|1423770.3.peg.1850"/>
<dbReference type="InterPro" id="IPR037057">
    <property type="entry name" value="DNA_rep_MutH/T2_RE_sf"/>
</dbReference>
<dbReference type="InterPro" id="IPR011335">
    <property type="entry name" value="Restrct_endonuc-II-like"/>
</dbReference>
<reference evidence="4 5" key="1">
    <citation type="journal article" date="2015" name="Genome Announc.">
        <title>Expanding the biotechnology potential of lactobacilli through comparative genomics of 213 strains and associated genera.</title>
        <authorList>
            <person name="Sun Z."/>
            <person name="Harris H.M."/>
            <person name="McCann A."/>
            <person name="Guo C."/>
            <person name="Argimon S."/>
            <person name="Zhang W."/>
            <person name="Yang X."/>
            <person name="Jeffery I.B."/>
            <person name="Cooney J.C."/>
            <person name="Kagawa T.F."/>
            <person name="Liu W."/>
            <person name="Song Y."/>
            <person name="Salvetti E."/>
            <person name="Wrobel A."/>
            <person name="Rasinkangas P."/>
            <person name="Parkhill J."/>
            <person name="Rea M.C."/>
            <person name="O'Sullivan O."/>
            <person name="Ritari J."/>
            <person name="Douillard F.P."/>
            <person name="Paul Ross R."/>
            <person name="Yang R."/>
            <person name="Briner A.E."/>
            <person name="Felis G.E."/>
            <person name="de Vos W.M."/>
            <person name="Barrangou R."/>
            <person name="Klaenhammer T.R."/>
            <person name="Caufield P.W."/>
            <person name="Cui Y."/>
            <person name="Zhang H."/>
            <person name="O'Toole P.W."/>
        </authorList>
    </citation>
    <scope>NUCLEOTIDE SEQUENCE [LARGE SCALE GENOMIC DNA]</scope>
    <source>
        <strain evidence="4 5">DSM 14500</strain>
    </source>
</reference>
<dbReference type="OrthoDB" id="3188707at2"/>
<dbReference type="RefSeq" id="WP_057887579.1">
    <property type="nucleotide sequence ID" value="NZ_AZEZ01000030.1"/>
</dbReference>
<evidence type="ECO:0000256" key="1">
    <source>
        <dbReference type="ARBA" id="ARBA00022722"/>
    </source>
</evidence>
<sequence>MYLAKTIQFDKRGYNRQSMSFPYFDFKNICEEEWEDQSGTPSAELNMMLSESTMIFCVFQYDSNGNNFFKGFKFYNIPQTDIDGPIFDCWRNTVKVLKEGVKLRYIETQNSHQVKNNLPKQSESPVIHVRPHAGKAAYKYSKNSNELPISAQWTNKPEGYSNNYMTKQCFFLNNTYVKSKVTDLLD</sequence>
<evidence type="ECO:0000256" key="2">
    <source>
        <dbReference type="ARBA" id="ARBA00022759"/>
    </source>
</evidence>
<protein>
    <submittedName>
        <fullName evidence="4">Uncharacterized protein</fullName>
    </submittedName>
</protein>
<dbReference type="EMBL" id="AZEZ01000030">
    <property type="protein sequence ID" value="KRL44831.1"/>
    <property type="molecule type" value="Genomic_DNA"/>
</dbReference>
<accession>A0A0R1QJ69</accession>
<keyword evidence="2" id="KW-0255">Endonuclease</keyword>